<dbReference type="AlphaFoldDB" id="A0A6G1Q036"/>
<accession>A0A6G1Q036</accession>
<dbReference type="GO" id="GO:0005737">
    <property type="term" value="C:cytoplasm"/>
    <property type="evidence" value="ECO:0007669"/>
    <property type="project" value="TreeGrafter"/>
</dbReference>
<dbReference type="Proteomes" id="UP000503349">
    <property type="component" value="Chromosome 11"/>
</dbReference>
<evidence type="ECO:0000313" key="3">
    <source>
        <dbReference type="EMBL" id="KAF3695885.1"/>
    </source>
</evidence>
<reference evidence="4" key="2">
    <citation type="submission" date="2019-02" db="EMBL/GenBank/DDBJ databases">
        <title>Opniocepnalus argus Var Kimnra genome.</title>
        <authorList>
            <person name="Zhou C."/>
            <person name="Xiao S."/>
        </authorList>
    </citation>
    <scope>NUCLEOTIDE SEQUENCE [LARGE SCALE GENOMIC DNA]</scope>
</reference>
<sequence length="365" mass="40974">MSLCVKSLKVTYNPINEINTFTNGDWVSGQVTLEVVKDCQIDSLLIKFKGKADVLWSERYGQTTVVYHAKDKYFSFKHYFIQEKNIGDSSVIAPGCHVYPFTFQIPFENIPSSFKGSVGKIVYSLEARLHRSLRIDKTDSAFITFVSKGDLNTVPCLMTPQHESKDKKMKVFSSGTVSMDVDIEKTGFYQGEGLKVLACIQNNSSREIRPKYCVYRKHSFFAKGKRKIHTKDLCKEVGDPIPPSTNQKVTRIITIPHDVEPSILNCSIIKVEYRVRVYLDIKFASDPAIKFPIIILPASHVPAMEPPPAASGFGFEPFGNLNPPVWGFVPPQPQPPPAPQPFDAPPPYEAHGMYPSFTDVGTKYQ</sequence>
<dbReference type="Gene3D" id="2.60.40.640">
    <property type="match status" value="2"/>
</dbReference>
<dbReference type="EMBL" id="CM015722">
    <property type="protein sequence ID" value="KAF3695885.1"/>
    <property type="molecule type" value="Genomic_DNA"/>
</dbReference>
<dbReference type="PANTHER" id="PTHR11188">
    <property type="entry name" value="ARRESTIN DOMAIN CONTAINING PROTEIN"/>
    <property type="match status" value="1"/>
</dbReference>
<protein>
    <submittedName>
        <fullName evidence="3">Arrestin domain-containing protein 3</fullName>
    </submittedName>
</protein>
<evidence type="ECO:0000313" key="4">
    <source>
        <dbReference type="Proteomes" id="UP000503349"/>
    </source>
</evidence>
<dbReference type="InterPro" id="IPR014756">
    <property type="entry name" value="Ig_E-set"/>
</dbReference>
<evidence type="ECO:0000256" key="1">
    <source>
        <dbReference type="ARBA" id="ARBA00005298"/>
    </source>
</evidence>
<dbReference type="GO" id="GO:0005886">
    <property type="term" value="C:plasma membrane"/>
    <property type="evidence" value="ECO:0007669"/>
    <property type="project" value="TreeGrafter"/>
</dbReference>
<proteinExistence type="inferred from homology"/>
<dbReference type="InterPro" id="IPR050357">
    <property type="entry name" value="Arrestin_domain-protein"/>
</dbReference>
<dbReference type="Pfam" id="PF00339">
    <property type="entry name" value="Arrestin_N"/>
    <property type="match status" value="1"/>
</dbReference>
<evidence type="ECO:0000259" key="2">
    <source>
        <dbReference type="SMART" id="SM01017"/>
    </source>
</evidence>
<comment type="similarity">
    <text evidence="1">Belongs to the arrestin family.</text>
</comment>
<dbReference type="InterPro" id="IPR014752">
    <property type="entry name" value="Arrestin-like_C"/>
</dbReference>
<dbReference type="GO" id="GO:0015031">
    <property type="term" value="P:protein transport"/>
    <property type="evidence" value="ECO:0007669"/>
    <property type="project" value="TreeGrafter"/>
</dbReference>
<feature type="domain" description="Arrestin C-terminal-like" evidence="2">
    <location>
        <begin position="173"/>
        <end position="303"/>
    </location>
</feature>
<dbReference type="SMART" id="SM01017">
    <property type="entry name" value="Arrestin_C"/>
    <property type="match status" value="1"/>
</dbReference>
<dbReference type="SUPFAM" id="SSF81296">
    <property type="entry name" value="E set domains"/>
    <property type="match status" value="2"/>
</dbReference>
<gene>
    <name evidence="3" type="ORF">EXN66_Car011561</name>
</gene>
<name>A0A6G1Q036_CHAAH</name>
<dbReference type="GO" id="GO:0007399">
    <property type="term" value="P:nervous system development"/>
    <property type="evidence" value="ECO:0007669"/>
    <property type="project" value="UniProtKB-ARBA"/>
</dbReference>
<dbReference type="PANTHER" id="PTHR11188:SF135">
    <property type="entry name" value="ARRESTIN DOMAIN CONTAINING 3-LIKE-RELATED"/>
    <property type="match status" value="1"/>
</dbReference>
<reference evidence="3 4" key="1">
    <citation type="submission" date="2019-02" db="EMBL/GenBank/DDBJ databases">
        <title>Opniocepnalus argus genome.</title>
        <authorList>
            <person name="Zhou C."/>
            <person name="Xiao S."/>
        </authorList>
    </citation>
    <scope>NUCLEOTIDE SEQUENCE [LARGE SCALE GENOMIC DNA]</scope>
    <source>
        <strain evidence="3">OARG1902GOOAL</strain>
        <tissue evidence="3">Muscle</tissue>
    </source>
</reference>
<dbReference type="Pfam" id="PF02752">
    <property type="entry name" value="Arrestin_C"/>
    <property type="match status" value="1"/>
</dbReference>
<keyword evidence="4" id="KW-1185">Reference proteome</keyword>
<dbReference type="InterPro" id="IPR011021">
    <property type="entry name" value="Arrestin-like_N"/>
</dbReference>
<organism evidence="3 4">
    <name type="scientific">Channa argus</name>
    <name type="common">Northern snakehead</name>
    <name type="synonym">Ophicephalus argus</name>
    <dbReference type="NCBI Taxonomy" id="215402"/>
    <lineage>
        <taxon>Eukaryota</taxon>
        <taxon>Metazoa</taxon>
        <taxon>Chordata</taxon>
        <taxon>Craniata</taxon>
        <taxon>Vertebrata</taxon>
        <taxon>Euteleostomi</taxon>
        <taxon>Actinopterygii</taxon>
        <taxon>Neopterygii</taxon>
        <taxon>Teleostei</taxon>
        <taxon>Neoteleostei</taxon>
        <taxon>Acanthomorphata</taxon>
        <taxon>Anabantaria</taxon>
        <taxon>Anabantiformes</taxon>
        <taxon>Channoidei</taxon>
        <taxon>Channidae</taxon>
        <taxon>Channa</taxon>
    </lineage>
</organism>
<dbReference type="InterPro" id="IPR011022">
    <property type="entry name" value="Arrestin_C-like"/>
</dbReference>